<dbReference type="WBParaSite" id="Csp11.Scaffold629.g14328.t1">
    <property type="protein sequence ID" value="Csp11.Scaffold629.g14328.t1"/>
    <property type="gene ID" value="Csp11.Scaffold629.g14328"/>
</dbReference>
<dbReference type="AlphaFoldDB" id="A0A1I7U2Z6"/>
<dbReference type="Proteomes" id="UP000095282">
    <property type="component" value="Unplaced"/>
</dbReference>
<name>A0A1I7U2Z6_9PELO</name>
<sequence length="93" mass="10844">MERTVEEIVKDTEKHCQILDRKRKILREVFEHVQRGGEPNAKWMNERHEAPDFAPAQAVPSMAPGLFPPVIRQSFIPKLKIFYLKVIFLMLAS</sequence>
<evidence type="ECO:0000313" key="2">
    <source>
        <dbReference type="WBParaSite" id="Csp11.Scaffold629.g14328.t1"/>
    </source>
</evidence>
<proteinExistence type="predicted"/>
<organism evidence="1 2">
    <name type="scientific">Caenorhabditis tropicalis</name>
    <dbReference type="NCBI Taxonomy" id="1561998"/>
    <lineage>
        <taxon>Eukaryota</taxon>
        <taxon>Metazoa</taxon>
        <taxon>Ecdysozoa</taxon>
        <taxon>Nematoda</taxon>
        <taxon>Chromadorea</taxon>
        <taxon>Rhabditida</taxon>
        <taxon>Rhabditina</taxon>
        <taxon>Rhabditomorpha</taxon>
        <taxon>Rhabditoidea</taxon>
        <taxon>Rhabditidae</taxon>
        <taxon>Peloderinae</taxon>
        <taxon>Caenorhabditis</taxon>
    </lineage>
</organism>
<protein>
    <submittedName>
        <fullName evidence="2">Uncharacterized protein</fullName>
    </submittedName>
</protein>
<keyword evidence="1" id="KW-1185">Reference proteome</keyword>
<evidence type="ECO:0000313" key="1">
    <source>
        <dbReference type="Proteomes" id="UP000095282"/>
    </source>
</evidence>
<accession>A0A1I7U2Z6</accession>
<reference evidence="2" key="1">
    <citation type="submission" date="2016-11" db="UniProtKB">
        <authorList>
            <consortium name="WormBaseParasite"/>
        </authorList>
    </citation>
    <scope>IDENTIFICATION</scope>
</reference>